<dbReference type="InterPro" id="IPR007856">
    <property type="entry name" value="SapB_1"/>
</dbReference>
<feature type="domain" description="Saposin B-type" evidence="4">
    <location>
        <begin position="144"/>
        <end position="225"/>
    </location>
</feature>
<dbReference type="InterPro" id="IPR011001">
    <property type="entry name" value="Saposin-like"/>
</dbReference>
<feature type="domain" description="Saposin B-type" evidence="4">
    <location>
        <begin position="229"/>
        <end position="309"/>
    </location>
</feature>
<dbReference type="InterPro" id="IPR008139">
    <property type="entry name" value="SaposinB_dom"/>
</dbReference>
<evidence type="ECO:0000313" key="6">
    <source>
        <dbReference type="EMBL" id="KAL0484851.1"/>
    </source>
</evidence>
<feature type="domain" description="Saposin B-type" evidence="4">
    <location>
        <begin position="33"/>
        <end position="112"/>
    </location>
</feature>
<dbReference type="GO" id="GO:0005764">
    <property type="term" value="C:lysosome"/>
    <property type="evidence" value="ECO:0007669"/>
    <property type="project" value="InterPro"/>
</dbReference>
<dbReference type="InterPro" id="IPR051428">
    <property type="entry name" value="Sphingo_Act-Surfact_Prot"/>
</dbReference>
<keyword evidence="3" id="KW-0732">Signal</keyword>
<evidence type="ECO:0000313" key="7">
    <source>
        <dbReference type="Proteomes" id="UP001431209"/>
    </source>
</evidence>
<name>A0AAW2Z3B4_9EUKA</name>
<feature type="chain" id="PRO_5044718151" evidence="3">
    <location>
        <begin position="19"/>
        <end position="392"/>
    </location>
</feature>
<dbReference type="InterPro" id="IPR008373">
    <property type="entry name" value="Saposin"/>
</dbReference>
<dbReference type="Pfam" id="PF03489">
    <property type="entry name" value="SapB_2"/>
    <property type="match status" value="2"/>
</dbReference>
<dbReference type="Proteomes" id="UP001431209">
    <property type="component" value="Unassembled WGS sequence"/>
</dbReference>
<evidence type="ECO:0000256" key="3">
    <source>
        <dbReference type="SAM" id="SignalP"/>
    </source>
</evidence>
<dbReference type="PROSITE" id="PS50015">
    <property type="entry name" value="SAP_B"/>
    <property type="match status" value="3"/>
</dbReference>
<protein>
    <submittedName>
        <fullName evidence="5">Prosaposin</fullName>
    </submittedName>
</protein>
<dbReference type="EMBL" id="JAOPGA020001077">
    <property type="protein sequence ID" value="KAL0484851.1"/>
    <property type="molecule type" value="Genomic_DNA"/>
</dbReference>
<proteinExistence type="predicted"/>
<dbReference type="PANTHER" id="PTHR11480">
    <property type="entry name" value="SAPOSIN-RELATED"/>
    <property type="match status" value="1"/>
</dbReference>
<dbReference type="GO" id="GO:0016020">
    <property type="term" value="C:membrane"/>
    <property type="evidence" value="ECO:0007669"/>
    <property type="project" value="GOC"/>
</dbReference>
<keyword evidence="1" id="KW-1015">Disulfide bond</keyword>
<keyword evidence="7" id="KW-1185">Reference proteome</keyword>
<evidence type="ECO:0000259" key="4">
    <source>
        <dbReference type="PROSITE" id="PS50015"/>
    </source>
</evidence>
<dbReference type="Gene3D" id="1.10.225.10">
    <property type="entry name" value="Saposin-like"/>
    <property type="match status" value="4"/>
</dbReference>
<evidence type="ECO:0000256" key="1">
    <source>
        <dbReference type="ARBA" id="ARBA00023157"/>
    </source>
</evidence>
<comment type="caution">
    <text evidence="5">The sequence shown here is derived from an EMBL/GenBank/DDBJ whole genome shotgun (WGS) entry which is preliminary data.</text>
</comment>
<gene>
    <name evidence="5" type="ORF">AKO1_001377</name>
    <name evidence="6" type="ORF">AKO1_003569</name>
</gene>
<keyword evidence="2" id="KW-0325">Glycoprotein</keyword>
<dbReference type="PRINTS" id="PR01797">
    <property type="entry name" value="SAPOSIN"/>
</dbReference>
<dbReference type="EMBL" id="JAOPGA020000961">
    <property type="protein sequence ID" value="KAL0483450.1"/>
    <property type="molecule type" value="Genomic_DNA"/>
</dbReference>
<dbReference type="GO" id="GO:0006665">
    <property type="term" value="P:sphingolipid metabolic process"/>
    <property type="evidence" value="ECO:0007669"/>
    <property type="project" value="InterPro"/>
</dbReference>
<organism evidence="5 7">
    <name type="scientific">Acrasis kona</name>
    <dbReference type="NCBI Taxonomy" id="1008807"/>
    <lineage>
        <taxon>Eukaryota</taxon>
        <taxon>Discoba</taxon>
        <taxon>Heterolobosea</taxon>
        <taxon>Tetramitia</taxon>
        <taxon>Eutetramitia</taxon>
        <taxon>Acrasidae</taxon>
        <taxon>Acrasis</taxon>
    </lineage>
</organism>
<dbReference type="InterPro" id="IPR008138">
    <property type="entry name" value="SapB_2"/>
</dbReference>
<evidence type="ECO:0000313" key="5">
    <source>
        <dbReference type="EMBL" id="KAL0483450.1"/>
    </source>
</evidence>
<reference evidence="5 7" key="1">
    <citation type="submission" date="2024-03" db="EMBL/GenBank/DDBJ databases">
        <title>The Acrasis kona genome and developmental transcriptomes reveal deep origins of eukaryotic multicellular pathways.</title>
        <authorList>
            <person name="Sheikh S."/>
            <person name="Fu C.-J."/>
            <person name="Brown M.W."/>
            <person name="Baldauf S.L."/>
        </authorList>
    </citation>
    <scope>NUCLEOTIDE SEQUENCE [LARGE SCALE GENOMIC DNA]</scope>
    <source>
        <strain evidence="5 7">ATCC MYA-3509</strain>
    </source>
</reference>
<dbReference type="Pfam" id="PF05184">
    <property type="entry name" value="SapB_1"/>
    <property type="match status" value="2"/>
</dbReference>
<dbReference type="AlphaFoldDB" id="A0AAW2Z3B4"/>
<evidence type="ECO:0000256" key="2">
    <source>
        <dbReference type="ARBA" id="ARBA00023180"/>
    </source>
</evidence>
<accession>A0AAW2Z3B4</accession>
<dbReference type="SUPFAM" id="SSF47862">
    <property type="entry name" value="Saposin"/>
    <property type="match status" value="4"/>
</dbReference>
<feature type="signal peptide" evidence="3">
    <location>
        <begin position="1"/>
        <end position="18"/>
    </location>
</feature>
<dbReference type="SMART" id="SM00741">
    <property type="entry name" value="SapB"/>
    <property type="match status" value="4"/>
</dbReference>
<sequence length="392" mass="43551">MKTFALVVLLLCSCLILAQDTARALTIPKSNDASLYCDVCAFVVEEAEKYANKSEPQIQKALLNTCNRIPGQMGSLCNTVVMIYGHQILQFLLKKETPKVVCCQLHVCTEGCPQTPETTLPPATQAPSPKAVVKATQPAVIKSEPASCALCTLLVGQVETFIAKNETEEVIKQKLGLVCSYLPTVMKPECDEVVAQYVPYLIYYLESQFPPKIVCELVNLCPIENRNNNVEPCSLCKFGVSIVESFLAQNSTTSFLVGKVAQLCNFMPLSLKDRCIEFSKSVPQLIELIESQLSADVICTRTKFCAQQQQMLMPNKSGNCFACKHMSYHLHKRLSGRKDLESTVGLLKESCETADEDFRGNCYEMVSVLYEDMFGLVKNNMYPGRVCNRHCV</sequence>